<sequence length="225" mass="25540">MATTDLPAIEDILPGVGDLYLYQINRYLQFASLTCCVLEIISTLPDEVSLVWPAKRSFMKTIFLINKYSPLLDFTFIVLVDMVAREPRFCAVSFQALTYCYLVGTLVSEFILIMRTHALWAFDRLLLYSTVSISSMMVPHAIYVLYDMLRSNQFHTRQMITRTVGCMPNIEDSGAWPAYTYLICSETMVVILTVLKRYVDPTSIEGSFSSVILPTMDMLLGSGAW</sequence>
<dbReference type="Pfam" id="PF20151">
    <property type="entry name" value="DUF6533"/>
    <property type="match status" value="1"/>
</dbReference>
<proteinExistence type="predicted"/>
<dbReference type="Proteomes" id="UP000230002">
    <property type="component" value="Unassembled WGS sequence"/>
</dbReference>
<feature type="transmembrane region" description="Helical" evidence="1">
    <location>
        <begin position="65"/>
        <end position="84"/>
    </location>
</feature>
<evidence type="ECO:0000256" key="1">
    <source>
        <dbReference type="SAM" id="Phobius"/>
    </source>
</evidence>
<feature type="transmembrane region" description="Helical" evidence="1">
    <location>
        <begin position="178"/>
        <end position="195"/>
    </location>
</feature>
<feature type="domain" description="DUF6533" evidence="2">
    <location>
        <begin position="27"/>
        <end position="72"/>
    </location>
</feature>
<evidence type="ECO:0000313" key="3">
    <source>
        <dbReference type="EMBL" id="PIL27849.1"/>
    </source>
</evidence>
<evidence type="ECO:0000313" key="4">
    <source>
        <dbReference type="Proteomes" id="UP000230002"/>
    </source>
</evidence>
<feature type="transmembrane region" description="Helical" evidence="1">
    <location>
        <begin position="96"/>
        <end position="113"/>
    </location>
</feature>
<keyword evidence="1" id="KW-0472">Membrane</keyword>
<dbReference type="OrthoDB" id="3350812at2759"/>
<keyword evidence="1" id="KW-1133">Transmembrane helix</keyword>
<evidence type="ECO:0000259" key="2">
    <source>
        <dbReference type="Pfam" id="PF20151"/>
    </source>
</evidence>
<reference evidence="3 4" key="1">
    <citation type="journal article" date="2015" name="Sci. Rep.">
        <title>Chromosome-level genome map provides insights into diverse defense mechanisms in the medicinal fungus Ganoderma sinense.</title>
        <authorList>
            <person name="Zhu Y."/>
            <person name="Xu J."/>
            <person name="Sun C."/>
            <person name="Zhou S."/>
            <person name="Xu H."/>
            <person name="Nelson D.R."/>
            <person name="Qian J."/>
            <person name="Song J."/>
            <person name="Luo H."/>
            <person name="Xiang L."/>
            <person name="Li Y."/>
            <person name="Xu Z."/>
            <person name="Ji A."/>
            <person name="Wang L."/>
            <person name="Lu S."/>
            <person name="Hayward A."/>
            <person name="Sun W."/>
            <person name="Li X."/>
            <person name="Schwartz D.C."/>
            <person name="Wang Y."/>
            <person name="Chen S."/>
        </authorList>
    </citation>
    <scope>NUCLEOTIDE SEQUENCE [LARGE SCALE GENOMIC DNA]</scope>
    <source>
        <strain evidence="3 4">ZZ0214-1</strain>
    </source>
</reference>
<dbReference type="EMBL" id="AYKW01000034">
    <property type="protein sequence ID" value="PIL27849.1"/>
    <property type="molecule type" value="Genomic_DNA"/>
</dbReference>
<name>A0A2G8S246_9APHY</name>
<feature type="transmembrane region" description="Helical" evidence="1">
    <location>
        <begin position="125"/>
        <end position="146"/>
    </location>
</feature>
<comment type="caution">
    <text evidence="3">The sequence shown here is derived from an EMBL/GenBank/DDBJ whole genome shotgun (WGS) entry which is preliminary data.</text>
</comment>
<gene>
    <name evidence="3" type="ORF">GSI_11003</name>
</gene>
<organism evidence="3 4">
    <name type="scientific">Ganoderma sinense ZZ0214-1</name>
    <dbReference type="NCBI Taxonomy" id="1077348"/>
    <lineage>
        <taxon>Eukaryota</taxon>
        <taxon>Fungi</taxon>
        <taxon>Dikarya</taxon>
        <taxon>Basidiomycota</taxon>
        <taxon>Agaricomycotina</taxon>
        <taxon>Agaricomycetes</taxon>
        <taxon>Polyporales</taxon>
        <taxon>Polyporaceae</taxon>
        <taxon>Ganoderma</taxon>
    </lineage>
</organism>
<keyword evidence="1" id="KW-0812">Transmembrane</keyword>
<dbReference type="InterPro" id="IPR045340">
    <property type="entry name" value="DUF6533"/>
</dbReference>
<keyword evidence="4" id="KW-1185">Reference proteome</keyword>
<protein>
    <recommendedName>
        <fullName evidence="2">DUF6533 domain-containing protein</fullName>
    </recommendedName>
</protein>
<dbReference type="AlphaFoldDB" id="A0A2G8S246"/>
<accession>A0A2G8S246</accession>